<organism evidence="1 2">
    <name type="scientific">Spodoptera exigua</name>
    <name type="common">Beet armyworm</name>
    <name type="synonym">Noctua fulgens</name>
    <dbReference type="NCBI Taxonomy" id="7107"/>
    <lineage>
        <taxon>Eukaryota</taxon>
        <taxon>Metazoa</taxon>
        <taxon>Ecdysozoa</taxon>
        <taxon>Arthropoda</taxon>
        <taxon>Hexapoda</taxon>
        <taxon>Insecta</taxon>
        <taxon>Pterygota</taxon>
        <taxon>Neoptera</taxon>
        <taxon>Endopterygota</taxon>
        <taxon>Lepidoptera</taxon>
        <taxon>Glossata</taxon>
        <taxon>Ditrysia</taxon>
        <taxon>Noctuoidea</taxon>
        <taxon>Noctuidae</taxon>
        <taxon>Amphipyrinae</taxon>
        <taxon>Spodoptera</taxon>
    </lineage>
</organism>
<evidence type="ECO:0000313" key="1">
    <source>
        <dbReference type="EMBL" id="KAH9644657.1"/>
    </source>
</evidence>
<comment type="caution">
    <text evidence="1">The sequence shown here is derived from an EMBL/GenBank/DDBJ whole genome shotgun (WGS) entry which is preliminary data.</text>
</comment>
<evidence type="ECO:0000313" key="2">
    <source>
        <dbReference type="Proteomes" id="UP000814243"/>
    </source>
</evidence>
<dbReference type="Proteomes" id="UP000814243">
    <property type="component" value="Unassembled WGS sequence"/>
</dbReference>
<name>A0A922SN66_SPOEX</name>
<gene>
    <name evidence="1" type="ORF">HF086_011826</name>
</gene>
<dbReference type="EMBL" id="JACEFF010000073">
    <property type="protein sequence ID" value="KAH9644657.1"/>
    <property type="molecule type" value="Genomic_DNA"/>
</dbReference>
<sequence length="232" mass="25266">MALYVLDNSTGSPNVGEIAASNNIPQTVAASASMPQRVVVANNGRPVGPPNPYYRTTKKATPKDPLLAEKEALIRAASIAARAPPSPVRDEILRVSAVKLKETNRIKAETELVKQQQQILAAQDPETIAAEKFYGSLVENVDALLGQMGATDLGCRERAVCSLYGDPFKHTPYSNLVSGHLSKDSNELVPAGDSMMAINYYRYVQAARDGQEQKDCVTLYPNCEIDFNKNRK</sequence>
<dbReference type="Pfam" id="PF07841">
    <property type="entry name" value="DM4_12"/>
    <property type="match status" value="1"/>
</dbReference>
<dbReference type="AlphaFoldDB" id="A0A922SN66"/>
<dbReference type="InterPro" id="IPR006631">
    <property type="entry name" value="DM4_12"/>
</dbReference>
<proteinExistence type="predicted"/>
<reference evidence="1" key="1">
    <citation type="journal article" date="2021" name="G3 (Bethesda)">
        <title>Genome and transcriptome analysis of the beet armyworm Spodoptera exigua reveals targets for pest control. .</title>
        <authorList>
            <person name="Simon S."/>
            <person name="Breeschoten T."/>
            <person name="Jansen H.J."/>
            <person name="Dirks R.P."/>
            <person name="Schranz M.E."/>
            <person name="Ros V.I.D."/>
        </authorList>
    </citation>
    <scope>NUCLEOTIDE SEQUENCE</scope>
    <source>
        <strain evidence="1">TB_SE_WUR_2020</strain>
    </source>
</reference>
<accession>A0A922SN66</accession>
<protein>
    <submittedName>
        <fullName evidence="1">Uncharacterized protein</fullName>
    </submittedName>
</protein>